<evidence type="ECO:0000256" key="1">
    <source>
        <dbReference type="SAM" id="MobiDB-lite"/>
    </source>
</evidence>
<protein>
    <submittedName>
        <fullName evidence="2">Uncharacterized protein</fullName>
    </submittedName>
</protein>
<accession>A0A6H5INB3</accession>
<keyword evidence="3" id="KW-1185">Reference proteome</keyword>
<gene>
    <name evidence="2" type="ORF">TBRA_LOCUS8918</name>
</gene>
<evidence type="ECO:0000313" key="3">
    <source>
        <dbReference type="Proteomes" id="UP000479190"/>
    </source>
</evidence>
<dbReference type="AlphaFoldDB" id="A0A6H5INB3"/>
<dbReference type="Proteomes" id="UP000479190">
    <property type="component" value="Unassembled WGS sequence"/>
</dbReference>
<feature type="region of interest" description="Disordered" evidence="1">
    <location>
        <begin position="253"/>
        <end position="275"/>
    </location>
</feature>
<reference evidence="2 3" key="1">
    <citation type="submission" date="2020-02" db="EMBL/GenBank/DDBJ databases">
        <authorList>
            <person name="Ferguson B K."/>
        </authorList>
    </citation>
    <scope>NUCLEOTIDE SEQUENCE [LARGE SCALE GENOMIC DNA]</scope>
</reference>
<dbReference type="EMBL" id="CADCXV010000844">
    <property type="protein sequence ID" value="CAB0037081.1"/>
    <property type="molecule type" value="Genomic_DNA"/>
</dbReference>
<feature type="compositionally biased region" description="Basic and acidic residues" evidence="1">
    <location>
        <begin position="258"/>
        <end position="272"/>
    </location>
</feature>
<evidence type="ECO:0000313" key="2">
    <source>
        <dbReference type="EMBL" id="CAB0037081.1"/>
    </source>
</evidence>
<name>A0A6H5INB3_9HYME</name>
<organism evidence="2 3">
    <name type="scientific">Trichogramma brassicae</name>
    <dbReference type="NCBI Taxonomy" id="86971"/>
    <lineage>
        <taxon>Eukaryota</taxon>
        <taxon>Metazoa</taxon>
        <taxon>Ecdysozoa</taxon>
        <taxon>Arthropoda</taxon>
        <taxon>Hexapoda</taxon>
        <taxon>Insecta</taxon>
        <taxon>Pterygota</taxon>
        <taxon>Neoptera</taxon>
        <taxon>Endopterygota</taxon>
        <taxon>Hymenoptera</taxon>
        <taxon>Apocrita</taxon>
        <taxon>Proctotrupomorpha</taxon>
        <taxon>Chalcidoidea</taxon>
        <taxon>Trichogrammatidae</taxon>
        <taxon>Trichogramma</taxon>
    </lineage>
</organism>
<sequence>MKVKASSLSCARVARSSASRAAVTAVQAVAAASYSLTTHFAIILLCETISHRLELEQQPDAVSSPGERRLYTFVIYIYIYNSARPREKGGALRGPHKGKKIQRKDGVEARDFLKMLRERERKKMTRELLARESLARRTSCFVSKEYSKAFTKQVLIVAHLKSERSTRTLARCRHSRDCQFFTSAAAATVTVARRGKLILPRQWISSTRSRSRLLASAVIVPIKRPRDRFFRLKNCTAGQYHYMARVPIWARDNRKKGGKEARNEKTKRESAHSRKSGNSNIALYALSIIISSASWTRGGGGRLRLRT</sequence>
<proteinExistence type="predicted"/>